<proteinExistence type="predicted"/>
<dbReference type="AlphaFoldDB" id="A0AAW5I8E0"/>
<accession>A0AAW5I8E0</accession>
<dbReference type="PROSITE" id="PS50835">
    <property type="entry name" value="IG_LIKE"/>
    <property type="match status" value="2"/>
</dbReference>
<organism evidence="2 3">
    <name type="scientific">Segatella copri</name>
    <dbReference type="NCBI Taxonomy" id="165179"/>
    <lineage>
        <taxon>Bacteria</taxon>
        <taxon>Pseudomonadati</taxon>
        <taxon>Bacteroidota</taxon>
        <taxon>Bacteroidia</taxon>
        <taxon>Bacteroidales</taxon>
        <taxon>Prevotellaceae</taxon>
        <taxon>Segatella</taxon>
    </lineage>
</organism>
<sequence>MAEIIARGQISIIDLNDAKSLNMYLRSSQPTTQIFNSDNNSFVPDWSASPFLVITPELFVSGTTADQMGQVKTKPVYTINGSTNLADYGATVADRAPYALTINKNMVNCSQLRVQISAVYTDPNIASFETPVKAEIQFTKTTNAGATICAIGYTPKGNVFKNDQTSTLTAHCDMWRGSSIDNTDVSYQWYKMNTDGAWEALTEKRAYGCTGYNTNELTIPASAVLNFDAFKCEITDTDASSGTYNTKVSDVITFFDQSDPYYVEIYSTTGDKLMNGQGSTTLSAKVWQAGECFEDSDANSKFTFKWKKFSSSGVQDTAFAKTGSSITVNASEISQKATFVCELFSK</sequence>
<evidence type="ECO:0000259" key="1">
    <source>
        <dbReference type="PROSITE" id="PS50835"/>
    </source>
</evidence>
<comment type="caution">
    <text evidence="2">The sequence shown here is derived from an EMBL/GenBank/DDBJ whole genome shotgun (WGS) entry which is preliminary data.</text>
</comment>
<dbReference type="InterPro" id="IPR007110">
    <property type="entry name" value="Ig-like_dom"/>
</dbReference>
<reference evidence="2" key="1">
    <citation type="submission" date="2022-07" db="EMBL/GenBank/DDBJ databases">
        <title>Prevotella copri.</title>
        <authorList>
            <person name="Yang C."/>
        </authorList>
    </citation>
    <scope>NUCLEOTIDE SEQUENCE</scope>
    <source>
        <strain evidence="2">HF1805</strain>
    </source>
</reference>
<name>A0AAW5I8E0_9BACT</name>
<feature type="domain" description="Ig-like" evidence="1">
    <location>
        <begin position="260"/>
        <end position="346"/>
    </location>
</feature>
<protein>
    <recommendedName>
        <fullName evidence="1">Ig-like domain-containing protein</fullName>
    </recommendedName>
</protein>
<gene>
    <name evidence="2" type="ORF">NNC68_08150</name>
</gene>
<evidence type="ECO:0000313" key="2">
    <source>
        <dbReference type="EMBL" id="MCP9549444.1"/>
    </source>
</evidence>
<evidence type="ECO:0000313" key="3">
    <source>
        <dbReference type="Proteomes" id="UP001205506"/>
    </source>
</evidence>
<dbReference type="RefSeq" id="WP_254969998.1">
    <property type="nucleotide sequence ID" value="NZ_JANDWU010000012.1"/>
</dbReference>
<dbReference type="EMBL" id="JANDWU010000012">
    <property type="protein sequence ID" value="MCP9549444.1"/>
    <property type="molecule type" value="Genomic_DNA"/>
</dbReference>
<dbReference type="Proteomes" id="UP001205506">
    <property type="component" value="Unassembled WGS sequence"/>
</dbReference>
<feature type="domain" description="Ig-like" evidence="1">
    <location>
        <begin position="155"/>
        <end position="249"/>
    </location>
</feature>